<keyword evidence="7 10" id="KW-0472">Membrane</keyword>
<dbReference type="GO" id="GO:0009279">
    <property type="term" value="C:cell outer membrane"/>
    <property type="evidence" value="ECO:0007669"/>
    <property type="project" value="UniProtKB-SubCell"/>
</dbReference>
<keyword evidence="9 10" id="KW-0998">Cell outer membrane</keyword>
<dbReference type="InterPro" id="IPR037066">
    <property type="entry name" value="Plug_dom_sf"/>
</dbReference>
<dbReference type="Pfam" id="PF07715">
    <property type="entry name" value="Plug"/>
    <property type="match status" value="1"/>
</dbReference>
<sequence length="663" mass="74233">MDFRTLLGLLVLTLTLGLLAPAAARDLERETASLLYEPDEVVTAMRTPEPALESPAIMTVLTREQIRALGVRTLPELLEFVPGFVPQRSVAGDWWPGPRGLLDSNRNFMVMVDGLSINNQFLSSPYWTYDLLDLSRFSRIEIMRGPGSALYGATAFLAVINCLTDPHPAVDGTLRTTIGTFNTRGIGLDRVFQAGRTRFDLRLSGSSSDGQSRFVPRDLYGNAGLTHDGFTKRDLLLKVSDPRGWTFLAHHVEGHREGYLGYSDNLNDQTFFRRSNDLFSLRYQRNLADGGELSATVFHNRFSDSEEAQIFPPGYTDPAGVLFPSGARGLSLSRDAATSVSLHWQAPRSRRHRWSAGAEVTAIDLAESAVHASLAFPTDPSRLAFLPGAYPPPERASNRSFTLQDDIDLGQTTRLVIGARQDHHSQYGHAFSPRVGLIHRWSARWTGKLLYGCAFRNPSFFERNSNPTLAPEHINTWETQLVGELANGWLTKVNLFSNRLTDRIESTVTTEACVNVDQTRFDGLELEVRKRFRASQELFANVSTVRRRQITRPEAIFPLLPHNKLNFGYSCRVAGFDTTIWGNFTSKWNRNVADPRPPLPGFRQIHLTVQKTGFPGLGDRVLLRVRNLLNRSFAYPPGVPGTLSLDDYPQPGREMSLEFSWDL</sequence>
<name>A0A367ZT24_9BACT</name>
<comment type="subcellular location">
    <subcellularLocation>
        <location evidence="1 10">Cell outer membrane</location>
        <topology evidence="1 10">Multi-pass membrane protein</topology>
    </subcellularLocation>
</comment>
<dbReference type="PANTHER" id="PTHR30069">
    <property type="entry name" value="TONB-DEPENDENT OUTER MEMBRANE RECEPTOR"/>
    <property type="match status" value="1"/>
</dbReference>
<evidence type="ECO:0000256" key="7">
    <source>
        <dbReference type="ARBA" id="ARBA00023136"/>
    </source>
</evidence>
<keyword evidence="3 10" id="KW-1134">Transmembrane beta strand</keyword>
<evidence type="ECO:0000259" key="13">
    <source>
        <dbReference type="Pfam" id="PF07715"/>
    </source>
</evidence>
<dbReference type="Pfam" id="PF00593">
    <property type="entry name" value="TonB_dep_Rec_b-barrel"/>
    <property type="match status" value="1"/>
</dbReference>
<evidence type="ECO:0000313" key="15">
    <source>
        <dbReference type="Proteomes" id="UP000252355"/>
    </source>
</evidence>
<evidence type="ECO:0000256" key="2">
    <source>
        <dbReference type="ARBA" id="ARBA00022448"/>
    </source>
</evidence>
<dbReference type="InterPro" id="IPR039426">
    <property type="entry name" value="TonB-dep_rcpt-like"/>
</dbReference>
<comment type="caution">
    <text evidence="14">The sequence shown here is derived from an EMBL/GenBank/DDBJ whole genome shotgun (WGS) entry which is preliminary data.</text>
</comment>
<organism evidence="14 15">
    <name type="scientific">Candidatus Ozemobacter sibiricus</name>
    <dbReference type="NCBI Taxonomy" id="2268124"/>
    <lineage>
        <taxon>Bacteria</taxon>
        <taxon>Candidatus Ozemobacteria</taxon>
        <taxon>Candidatus Ozemobacterales</taxon>
        <taxon>Candidatus Ozemobacteraceae</taxon>
        <taxon>Candidatus Ozemobacter</taxon>
    </lineage>
</organism>
<gene>
    <name evidence="14" type="ORF">OZSIB_2069</name>
</gene>
<evidence type="ECO:0000313" key="14">
    <source>
        <dbReference type="EMBL" id="RCK81200.1"/>
    </source>
</evidence>
<evidence type="ECO:0000256" key="10">
    <source>
        <dbReference type="PROSITE-ProRule" id="PRU01360"/>
    </source>
</evidence>
<comment type="similarity">
    <text evidence="10 11">Belongs to the TonB-dependent receptor family.</text>
</comment>
<dbReference type="InterPro" id="IPR036942">
    <property type="entry name" value="Beta-barrel_TonB_sf"/>
</dbReference>
<dbReference type="PROSITE" id="PS52016">
    <property type="entry name" value="TONB_DEPENDENT_REC_3"/>
    <property type="match status" value="1"/>
</dbReference>
<dbReference type="AlphaFoldDB" id="A0A367ZT24"/>
<accession>A0A367ZT24</accession>
<feature type="domain" description="TonB-dependent receptor-like beta-barrel" evidence="12">
    <location>
        <begin position="244"/>
        <end position="628"/>
    </location>
</feature>
<dbReference type="SUPFAM" id="SSF56935">
    <property type="entry name" value="Porins"/>
    <property type="match status" value="1"/>
</dbReference>
<feature type="domain" description="TonB-dependent receptor plug" evidence="13">
    <location>
        <begin position="52"/>
        <end position="156"/>
    </location>
</feature>
<keyword evidence="5" id="KW-0732">Signal</keyword>
<keyword evidence="4 10" id="KW-0812">Transmembrane</keyword>
<dbReference type="PANTHER" id="PTHR30069:SF29">
    <property type="entry name" value="HEMOGLOBIN AND HEMOGLOBIN-HAPTOGLOBIN-BINDING PROTEIN 1-RELATED"/>
    <property type="match status" value="1"/>
</dbReference>
<evidence type="ECO:0000256" key="8">
    <source>
        <dbReference type="ARBA" id="ARBA00023170"/>
    </source>
</evidence>
<dbReference type="Gene3D" id="2.170.130.10">
    <property type="entry name" value="TonB-dependent receptor, plug domain"/>
    <property type="match status" value="1"/>
</dbReference>
<keyword evidence="2 10" id="KW-0813">Transport</keyword>
<protein>
    <submittedName>
        <fullName evidence="14">TonB-dependent receptor</fullName>
    </submittedName>
</protein>
<evidence type="ECO:0000256" key="4">
    <source>
        <dbReference type="ARBA" id="ARBA00022692"/>
    </source>
</evidence>
<dbReference type="GO" id="GO:0044718">
    <property type="term" value="P:siderophore transmembrane transport"/>
    <property type="evidence" value="ECO:0007669"/>
    <property type="project" value="TreeGrafter"/>
</dbReference>
<dbReference type="InterPro" id="IPR000531">
    <property type="entry name" value="Beta-barrel_TonB"/>
</dbReference>
<evidence type="ECO:0000256" key="6">
    <source>
        <dbReference type="ARBA" id="ARBA00023077"/>
    </source>
</evidence>
<evidence type="ECO:0000256" key="3">
    <source>
        <dbReference type="ARBA" id="ARBA00022452"/>
    </source>
</evidence>
<dbReference type="GO" id="GO:0015344">
    <property type="term" value="F:siderophore uptake transmembrane transporter activity"/>
    <property type="evidence" value="ECO:0007669"/>
    <property type="project" value="TreeGrafter"/>
</dbReference>
<dbReference type="Proteomes" id="UP000252355">
    <property type="component" value="Unassembled WGS sequence"/>
</dbReference>
<evidence type="ECO:0000256" key="11">
    <source>
        <dbReference type="RuleBase" id="RU003357"/>
    </source>
</evidence>
<reference evidence="14 15" key="1">
    <citation type="submission" date="2018-05" db="EMBL/GenBank/DDBJ databases">
        <title>A metagenomic window into the 2 km-deep terrestrial subsurface aquifer revealed taxonomically and functionally diverse microbial community comprising novel uncultured bacterial lineages.</title>
        <authorList>
            <person name="Kadnikov V.V."/>
            <person name="Mardanov A.V."/>
            <person name="Beletsky A.V."/>
            <person name="Banks D."/>
            <person name="Pimenov N.V."/>
            <person name="Frank Y.A."/>
            <person name="Karnachuk O.V."/>
            <person name="Ravin N.V."/>
        </authorList>
    </citation>
    <scope>NUCLEOTIDE SEQUENCE [LARGE SCALE GENOMIC DNA]</scope>
    <source>
        <strain evidence="14">BY5</strain>
    </source>
</reference>
<evidence type="ECO:0000256" key="5">
    <source>
        <dbReference type="ARBA" id="ARBA00022729"/>
    </source>
</evidence>
<dbReference type="Gene3D" id="2.40.170.20">
    <property type="entry name" value="TonB-dependent receptor, beta-barrel domain"/>
    <property type="match status" value="1"/>
</dbReference>
<proteinExistence type="inferred from homology"/>
<keyword evidence="8 14" id="KW-0675">Receptor</keyword>
<dbReference type="EMBL" id="QOQW01000002">
    <property type="protein sequence ID" value="RCK81200.1"/>
    <property type="molecule type" value="Genomic_DNA"/>
</dbReference>
<dbReference type="InterPro" id="IPR012910">
    <property type="entry name" value="Plug_dom"/>
</dbReference>
<evidence type="ECO:0000256" key="9">
    <source>
        <dbReference type="ARBA" id="ARBA00023237"/>
    </source>
</evidence>
<keyword evidence="6 11" id="KW-0798">TonB box</keyword>
<evidence type="ECO:0000256" key="1">
    <source>
        <dbReference type="ARBA" id="ARBA00004571"/>
    </source>
</evidence>
<evidence type="ECO:0000259" key="12">
    <source>
        <dbReference type="Pfam" id="PF00593"/>
    </source>
</evidence>